<protein>
    <submittedName>
        <fullName evidence="5">Sqt1 protein</fullName>
    </submittedName>
</protein>
<feature type="region of interest" description="Disordered" evidence="4">
    <location>
        <begin position="27"/>
        <end position="55"/>
    </location>
</feature>
<dbReference type="Pfam" id="PF00400">
    <property type="entry name" value="WD40"/>
    <property type="match status" value="2"/>
</dbReference>
<dbReference type="PROSITE" id="PS50082">
    <property type="entry name" value="WD_REPEATS_2"/>
    <property type="match status" value="1"/>
</dbReference>
<dbReference type="SMART" id="SM00320">
    <property type="entry name" value="WD40"/>
    <property type="match status" value="8"/>
</dbReference>
<dbReference type="InterPro" id="IPR036322">
    <property type="entry name" value="WD40_repeat_dom_sf"/>
</dbReference>
<accession>A0AAV5QIC3</accession>
<dbReference type="SUPFAM" id="SSF50978">
    <property type="entry name" value="WD40 repeat-like"/>
    <property type="match status" value="1"/>
</dbReference>
<dbReference type="RefSeq" id="XP_064851431.1">
    <property type="nucleotide sequence ID" value="XM_064995359.1"/>
</dbReference>
<keyword evidence="6" id="KW-1185">Reference proteome</keyword>
<evidence type="ECO:0000313" key="6">
    <source>
        <dbReference type="Proteomes" id="UP001360560"/>
    </source>
</evidence>
<dbReference type="InterPro" id="IPR001680">
    <property type="entry name" value="WD40_rpt"/>
</dbReference>
<keyword evidence="1 3" id="KW-0853">WD repeat</keyword>
<sequence length="426" mass="47114">MSNPEQQGADEYINADEVAEEVIQDVDGAEPIDEDDMIEGGVQEIDPQNDDDDDYDDDNDVIEIDMSNNSWTYFDDHKDSIFKIAGHPKLPVVVTGGGDNVAYIWTTHLQPPKIISTITGHTESVIAGGFTNDGDYVITGDMTGKVIIYKSFKKGQLWKLHGEVETVEEITWIDIHPTQPVFAFGATDGSVWVYQISPEITQIMSGFSHSTECTSGKFVNTGDMDNLQLLTCSEDSSIIQWNCFANEQTFKFQSTDYKGEVPPWVSIAVENDLNIAALGSRDGSLFVYNTKSGNIIDFFKAIELKEDQDIFDASIEALSWCAGLSILAVGLVSGDLFFFDAKTWKLRRSIKFSDAITKVEFVNKGHILIVSCLNGKIYKLDVREGKELFIGTGHNMGVLDFVVQDNGNKLITAGDEGVSLIFKTDN</sequence>
<evidence type="ECO:0000256" key="2">
    <source>
        <dbReference type="ARBA" id="ARBA00022737"/>
    </source>
</evidence>
<dbReference type="InterPro" id="IPR015943">
    <property type="entry name" value="WD40/YVTN_repeat-like_dom_sf"/>
</dbReference>
<dbReference type="AlphaFoldDB" id="A0AAV5QIC3"/>
<comment type="caution">
    <text evidence="5">The sequence shown here is derived from an EMBL/GenBank/DDBJ whole genome shotgun (WGS) entry which is preliminary data.</text>
</comment>
<organism evidence="5 6">
    <name type="scientific">Saccharomycopsis crataegensis</name>
    <dbReference type="NCBI Taxonomy" id="43959"/>
    <lineage>
        <taxon>Eukaryota</taxon>
        <taxon>Fungi</taxon>
        <taxon>Dikarya</taxon>
        <taxon>Ascomycota</taxon>
        <taxon>Saccharomycotina</taxon>
        <taxon>Saccharomycetes</taxon>
        <taxon>Saccharomycopsidaceae</taxon>
        <taxon>Saccharomycopsis</taxon>
    </lineage>
</organism>
<dbReference type="PANTHER" id="PTHR19857:SF8">
    <property type="entry name" value="ANGIO-ASSOCIATED MIGRATORY CELL PROTEIN"/>
    <property type="match status" value="1"/>
</dbReference>
<name>A0AAV5QIC3_9ASCO</name>
<dbReference type="GeneID" id="90072410"/>
<evidence type="ECO:0000256" key="1">
    <source>
        <dbReference type="ARBA" id="ARBA00022574"/>
    </source>
</evidence>
<dbReference type="InterPro" id="IPR051179">
    <property type="entry name" value="WD_repeat_multifunction"/>
</dbReference>
<dbReference type="Proteomes" id="UP001360560">
    <property type="component" value="Unassembled WGS sequence"/>
</dbReference>
<evidence type="ECO:0000256" key="4">
    <source>
        <dbReference type="SAM" id="MobiDB-lite"/>
    </source>
</evidence>
<feature type="compositionally biased region" description="Acidic residues" evidence="4">
    <location>
        <begin position="27"/>
        <end position="38"/>
    </location>
</feature>
<feature type="repeat" description="WD" evidence="3">
    <location>
        <begin position="74"/>
        <end position="105"/>
    </location>
</feature>
<dbReference type="PANTHER" id="PTHR19857">
    <property type="entry name" value="MITOCHONDRIAL DIVISION PROTEIN 1-RELATED"/>
    <property type="match status" value="1"/>
</dbReference>
<proteinExistence type="predicted"/>
<keyword evidence="2" id="KW-0677">Repeat</keyword>
<reference evidence="5 6" key="1">
    <citation type="journal article" date="2023" name="Elife">
        <title>Identification of key yeast species and microbe-microbe interactions impacting larval growth of Drosophila in the wild.</title>
        <authorList>
            <person name="Mure A."/>
            <person name="Sugiura Y."/>
            <person name="Maeda R."/>
            <person name="Honda K."/>
            <person name="Sakurai N."/>
            <person name="Takahashi Y."/>
            <person name="Watada M."/>
            <person name="Katoh T."/>
            <person name="Gotoh A."/>
            <person name="Gotoh Y."/>
            <person name="Taniguchi I."/>
            <person name="Nakamura K."/>
            <person name="Hayashi T."/>
            <person name="Katayama T."/>
            <person name="Uemura T."/>
            <person name="Hattori Y."/>
        </authorList>
    </citation>
    <scope>NUCLEOTIDE SEQUENCE [LARGE SCALE GENOMIC DNA]</scope>
    <source>
        <strain evidence="5 6">SC-9</strain>
    </source>
</reference>
<dbReference type="EMBL" id="BTFZ01000002">
    <property type="protein sequence ID" value="GMM34431.1"/>
    <property type="molecule type" value="Genomic_DNA"/>
</dbReference>
<evidence type="ECO:0000256" key="3">
    <source>
        <dbReference type="PROSITE-ProRule" id="PRU00221"/>
    </source>
</evidence>
<evidence type="ECO:0000313" key="5">
    <source>
        <dbReference type="EMBL" id="GMM34431.1"/>
    </source>
</evidence>
<dbReference type="Gene3D" id="2.130.10.10">
    <property type="entry name" value="YVTN repeat-like/Quinoprotein amine dehydrogenase"/>
    <property type="match status" value="1"/>
</dbReference>
<gene>
    <name evidence="5" type="ORF">DASC09_017560</name>
</gene>